<dbReference type="EMBL" id="CP012836">
    <property type="protein sequence ID" value="AMQ57709.1"/>
    <property type="molecule type" value="Genomic_DNA"/>
</dbReference>
<evidence type="ECO:0000313" key="2">
    <source>
        <dbReference type="EMBL" id="AMQ57709.1"/>
    </source>
</evidence>
<dbReference type="InterPro" id="IPR014710">
    <property type="entry name" value="RmlC-like_jellyroll"/>
</dbReference>
<protein>
    <recommendedName>
        <fullName evidence="1">Sugar 3,4-ketoisomerase QdtA cupin domain-containing protein</fullName>
    </recommendedName>
</protein>
<reference evidence="2 3" key="2">
    <citation type="journal article" date="2016" name="Genome Announc.">
        <title>Complete Genome Sequence of Algoriphagus sp. Strain M8-2, Isolated from a Brackish Lake.</title>
        <authorList>
            <person name="Muraguchi Y."/>
            <person name="Kushimoto K."/>
            <person name="Ohtsubo Y."/>
            <person name="Suzuki T."/>
            <person name="Dohra H."/>
            <person name="Kimbara K."/>
            <person name="Shintani M."/>
        </authorList>
    </citation>
    <scope>NUCLEOTIDE SEQUENCE [LARGE SCALE GENOMIC DNA]</scope>
    <source>
        <strain evidence="2 3">M8-2</strain>
    </source>
</reference>
<dbReference type="PATRIC" id="fig|1727163.4.peg.3097"/>
<dbReference type="Pfam" id="PF05523">
    <property type="entry name" value="FdtA"/>
    <property type="match status" value="1"/>
</dbReference>
<dbReference type="Proteomes" id="UP000073816">
    <property type="component" value="Chromosome"/>
</dbReference>
<accession>A0A142ERF4</accession>
<dbReference type="SUPFAM" id="SSF51182">
    <property type="entry name" value="RmlC-like cupins"/>
    <property type="match status" value="1"/>
</dbReference>
<keyword evidence="3" id="KW-1185">Reference proteome</keyword>
<evidence type="ECO:0000259" key="1">
    <source>
        <dbReference type="Pfam" id="PF05523"/>
    </source>
</evidence>
<name>A0A142ERF4_9BACT</name>
<feature type="domain" description="Sugar 3,4-ketoisomerase QdtA cupin" evidence="1">
    <location>
        <begin position="7"/>
        <end position="113"/>
    </location>
</feature>
<reference evidence="3" key="1">
    <citation type="submission" date="2015-09" db="EMBL/GenBank/DDBJ databases">
        <title>Complete sequence of Algoriphagus sp. M8-2.</title>
        <authorList>
            <person name="Shintani M."/>
        </authorList>
    </citation>
    <scope>NUCLEOTIDE SEQUENCE [LARGE SCALE GENOMIC DNA]</scope>
    <source>
        <strain evidence="3">M8-2</strain>
    </source>
</reference>
<dbReference type="AlphaFoldDB" id="A0A142ERF4"/>
<dbReference type="CDD" id="cd20292">
    <property type="entry name" value="cupin_QdtA-like"/>
    <property type="match status" value="1"/>
</dbReference>
<dbReference type="InterPro" id="IPR008894">
    <property type="entry name" value="QdtA_cupin_dom"/>
</dbReference>
<dbReference type="Gene3D" id="2.60.120.10">
    <property type="entry name" value="Jelly Rolls"/>
    <property type="match status" value="1"/>
</dbReference>
<dbReference type="KEGG" id="alm:AO498_14750"/>
<dbReference type="STRING" id="1727163.AO498_14750"/>
<proteinExistence type="predicted"/>
<organism evidence="2 3">
    <name type="scientific">Algoriphagus sanaruensis</name>
    <dbReference type="NCBI Taxonomy" id="1727163"/>
    <lineage>
        <taxon>Bacteria</taxon>
        <taxon>Pseudomonadati</taxon>
        <taxon>Bacteroidota</taxon>
        <taxon>Cytophagia</taxon>
        <taxon>Cytophagales</taxon>
        <taxon>Cyclobacteriaceae</taxon>
        <taxon>Algoriphagus</taxon>
    </lineage>
</organism>
<gene>
    <name evidence="2" type="ORF">AO498_14750</name>
</gene>
<evidence type="ECO:0000313" key="3">
    <source>
        <dbReference type="Proteomes" id="UP000073816"/>
    </source>
</evidence>
<sequence>MLHYWDDKDLFPNGIQRCFWITQVSLGEFRGQHAHREEVQVLVCLSGQLKITVEGIDGSSNEFTLDHPGKGLLVPPLNWVKVSFGGGGVLLGLSDRSFDESDYIRLWDDFKKLQRLYRE</sequence>
<dbReference type="InterPro" id="IPR011051">
    <property type="entry name" value="RmlC_Cupin_sf"/>
</dbReference>